<feature type="coiled-coil region" evidence="2">
    <location>
        <begin position="746"/>
        <end position="886"/>
    </location>
</feature>
<dbReference type="PANTHER" id="PTHR18870">
    <property type="entry name" value="PROTEIN TAG-278-RELATED"/>
    <property type="match status" value="1"/>
</dbReference>
<feature type="domain" description="Protein FAM184A/B N-terminal" evidence="4">
    <location>
        <begin position="48"/>
        <end position="257"/>
    </location>
</feature>
<dbReference type="OMA" id="PQELDCQ"/>
<feature type="coiled-coil region" evidence="2">
    <location>
        <begin position="60"/>
        <end position="129"/>
    </location>
</feature>
<protein>
    <submittedName>
        <fullName evidence="5">Family with sequence similarity 184 member B</fullName>
    </submittedName>
</protein>
<feature type="region of interest" description="Disordered" evidence="3">
    <location>
        <begin position="986"/>
        <end position="1014"/>
    </location>
</feature>
<feature type="region of interest" description="Disordered" evidence="3">
    <location>
        <begin position="177"/>
        <end position="197"/>
    </location>
</feature>
<dbReference type="Proteomes" id="UP000018468">
    <property type="component" value="Linkage group LG4"/>
</dbReference>
<dbReference type="GeneTree" id="ENSGT00530000063669"/>
<evidence type="ECO:0000256" key="2">
    <source>
        <dbReference type="SAM" id="Coils"/>
    </source>
</evidence>
<feature type="coiled-coil region" evidence="2">
    <location>
        <begin position="286"/>
        <end position="523"/>
    </location>
</feature>
<dbReference type="STRING" id="7918.ENSLOCP00000003863"/>
<feature type="coiled-coil region" evidence="2">
    <location>
        <begin position="587"/>
        <end position="717"/>
    </location>
</feature>
<keyword evidence="1 2" id="KW-0175">Coiled coil</keyword>
<keyword evidence="6" id="KW-1185">Reference proteome</keyword>
<reference evidence="6" key="1">
    <citation type="submission" date="2011-12" db="EMBL/GenBank/DDBJ databases">
        <title>The Draft Genome of Lepisosteus oculatus.</title>
        <authorList>
            <consortium name="The Broad Institute Genome Assembly &amp; Analysis Group"/>
            <consortium name="Computational R&amp;D Group"/>
            <consortium name="and Sequencing Platform"/>
            <person name="Di Palma F."/>
            <person name="Alfoldi J."/>
            <person name="Johnson J."/>
            <person name="Berlin A."/>
            <person name="Gnerre S."/>
            <person name="Jaffe D."/>
            <person name="MacCallum I."/>
            <person name="Young S."/>
            <person name="Walker B.J."/>
            <person name="Lander E.S."/>
            <person name="Lindblad-Toh K."/>
        </authorList>
    </citation>
    <scope>NUCLEOTIDE SEQUENCE [LARGE SCALE GENOMIC DNA]</scope>
</reference>
<dbReference type="Ensembl" id="ENSLOCT00000003871.1">
    <property type="protein sequence ID" value="ENSLOCP00000003863.1"/>
    <property type="gene ID" value="ENSLOCG00000003271.1"/>
</dbReference>
<dbReference type="EMBL" id="AHAT01020588">
    <property type="status" value="NOT_ANNOTATED_CDS"/>
    <property type="molecule type" value="Genomic_DNA"/>
</dbReference>
<dbReference type="eggNOG" id="ENOG502RRRX">
    <property type="taxonomic scope" value="Eukaryota"/>
</dbReference>
<reference evidence="5" key="2">
    <citation type="submission" date="2025-08" db="UniProtKB">
        <authorList>
            <consortium name="Ensembl"/>
        </authorList>
    </citation>
    <scope>IDENTIFICATION</scope>
</reference>
<dbReference type="PANTHER" id="PTHR18870:SF8">
    <property type="entry name" value="PROTEIN FAM184B"/>
    <property type="match status" value="1"/>
</dbReference>
<dbReference type="AlphaFoldDB" id="W5M655"/>
<sequence length="1137" mass="133337">MASSSNKTTQPGGACNGTAADYTNIEQELYDYQMHMKMCKKIAQLTKVIYALNTKCDEHDSSLQALKEAHQEEIEQIMEETQEKILKYKSQGEEETDLHQRLQAMEETLEQYERLKDEALTDFETYRRQTEERELKSQTEHAERIMALSTEMVDLKKDFEGKLQALAGLKEQLEQEKEKAQAELERTNQESQSLQDECRELRRNSMGERSRLEEMCQTRTRALREELERLRAERLRLAEEFEQKVSSLKAAHQEEQESLKRTLQQSLTDTLTQWQQRELEHRNAMQASLQQKLKRMEGELEAKGQQLNECRRHSLKLQDRMQDLETQLEEAHHKVAEAVASMKKSEEEMSVAKERLILQENELLNKSEELLSQCSSQSKASAQADEFKRQVLQLQKRVKELEQQDGGKASDHAQHVKQHVEALSAQKQELQRAHVEEVRRVRRQTEEEKARLKEQLMKKLEDLVKKHTAELKSVQTTMENERKAKKDLQTQVEELKRKMESERNKLEKDKKDISSRLEESVSEISRLKSLIQCSECSTEQTAPPEAPCTEHRERWKGELHQAKSCSLQCKKELWWCIGTYFSHTESQEELKQQEEKHHIDITALKKEKDKLEEKSLRQVERSHEEQMSQLQKDKDAEIKELEASWQNKMKDLQSQIEEQKIKSGTEGSYQGPDQLTKEVENLKLELQETKRINQSLLAQLETVTQGKQKNIENHELKSSLRGPGRDACCFLSWAREVEGRLWWQYEEALRAEKHSHQLALQALEESAQAELQAERQRQQERQKTLLERQKAELTQQHAGWCKQVAQRHMKQIEELQAELRTHTELMALQQDFRQQSQVQAFERQLEECQREVLGLRKENVEQREQMACLRSEVELKTREIQQLQEAEQHQRRSWEEDILAGHNIEVECLKRDHRKEIQTIVSDFSSAQTRLQARIVSLETELKEKDENAKRQGSRMDDLHIIGKLQDKLSERDHVIKRLVEERRCHQSPQVNPEGSIVKSYENHPHPGSLTPTLKKKKMEEMPPRVTSVPNLSSYEKSFQGYEVNPDGRCPQAAKSPSFEHGRSAFRTNNRPAPAPELKPGSSCQWSKPVLWRESQRMKVANFFQTFRSPVEQKCLDQGAEVQDPQRQEWFTKYFSF</sequence>
<evidence type="ECO:0000256" key="1">
    <source>
        <dbReference type="ARBA" id="ARBA00023054"/>
    </source>
</evidence>
<dbReference type="InterPro" id="IPR039478">
    <property type="entry name" value="FAM184A/B_N"/>
</dbReference>
<dbReference type="InParanoid" id="W5M655"/>
<feature type="region of interest" description="Disordered" evidence="3">
    <location>
        <begin position="1044"/>
        <end position="1081"/>
    </location>
</feature>
<name>W5M655_LEPOC</name>
<dbReference type="HOGENOM" id="CLU_265557_0_0_1"/>
<organism evidence="5 6">
    <name type="scientific">Lepisosteus oculatus</name>
    <name type="common">Spotted gar</name>
    <dbReference type="NCBI Taxonomy" id="7918"/>
    <lineage>
        <taxon>Eukaryota</taxon>
        <taxon>Metazoa</taxon>
        <taxon>Chordata</taxon>
        <taxon>Craniata</taxon>
        <taxon>Vertebrata</taxon>
        <taxon>Euteleostomi</taxon>
        <taxon>Actinopterygii</taxon>
        <taxon>Neopterygii</taxon>
        <taxon>Holostei</taxon>
        <taxon>Semionotiformes</taxon>
        <taxon>Lepisosteidae</taxon>
        <taxon>Lepisosteus</taxon>
    </lineage>
</organism>
<dbReference type="Bgee" id="ENSLOCG00000003271">
    <property type="expression patterns" value="Expressed in muscle tissue and 5 other cell types or tissues"/>
</dbReference>
<evidence type="ECO:0000256" key="3">
    <source>
        <dbReference type="SAM" id="MobiDB-lite"/>
    </source>
</evidence>
<accession>W5M655</accession>
<evidence type="ECO:0000259" key="4">
    <source>
        <dbReference type="Pfam" id="PF15665"/>
    </source>
</evidence>
<dbReference type="Gene3D" id="1.20.5.1160">
    <property type="entry name" value="Vasodilator-stimulated phosphoprotein"/>
    <property type="match status" value="1"/>
</dbReference>
<evidence type="ECO:0000313" key="5">
    <source>
        <dbReference type="Ensembl" id="ENSLOCP00000003863.1"/>
    </source>
</evidence>
<reference evidence="5" key="3">
    <citation type="submission" date="2025-09" db="UniProtKB">
        <authorList>
            <consortium name="Ensembl"/>
        </authorList>
    </citation>
    <scope>IDENTIFICATION</scope>
</reference>
<evidence type="ECO:0000313" key="6">
    <source>
        <dbReference type="Proteomes" id="UP000018468"/>
    </source>
</evidence>
<dbReference type="Pfam" id="PF15665">
    <property type="entry name" value="FAM184"/>
    <property type="match status" value="1"/>
</dbReference>
<proteinExistence type="predicted"/>
<feature type="compositionally biased region" description="Basic and acidic residues" evidence="3">
    <location>
        <begin position="177"/>
        <end position="188"/>
    </location>
</feature>